<protein>
    <submittedName>
        <fullName evidence="1">Uncharacterized protein</fullName>
    </submittedName>
</protein>
<dbReference type="EMBL" id="PEKP01000008">
    <property type="protein sequence ID" value="PIK27383.1"/>
    <property type="molecule type" value="Genomic_DNA"/>
</dbReference>
<name>A0A2G8IV64_BACPU</name>
<reference evidence="1 2" key="1">
    <citation type="submission" date="2017-11" db="EMBL/GenBank/DDBJ databases">
        <title>Draft genome sequence of Bacillus pumilus 51_5il from lake Gorkoye (Russia: Novosibirsk region).</title>
        <authorList>
            <person name="Shipova A.A."/>
            <person name="Rozanov A.S."/>
            <person name="Bryanskaya A.V."/>
            <person name="Peltek S.E."/>
        </authorList>
    </citation>
    <scope>NUCLEOTIDE SEQUENCE [LARGE SCALE GENOMIC DNA]</scope>
    <source>
        <strain evidence="1 2">51_5il</strain>
    </source>
</reference>
<dbReference type="AlphaFoldDB" id="A0A2G8IV64"/>
<accession>A0A2G8IV64</accession>
<organism evidence="1 2">
    <name type="scientific">Bacillus pumilus</name>
    <name type="common">Bacillus mesentericus</name>
    <dbReference type="NCBI Taxonomy" id="1408"/>
    <lineage>
        <taxon>Bacteria</taxon>
        <taxon>Bacillati</taxon>
        <taxon>Bacillota</taxon>
        <taxon>Bacilli</taxon>
        <taxon>Bacillales</taxon>
        <taxon>Bacillaceae</taxon>
        <taxon>Bacillus</taxon>
    </lineage>
</organism>
<evidence type="ECO:0000313" key="2">
    <source>
        <dbReference type="Proteomes" id="UP000230768"/>
    </source>
</evidence>
<dbReference type="Proteomes" id="UP000230768">
    <property type="component" value="Unassembled WGS sequence"/>
</dbReference>
<sequence>MFVSSSPFFLSITRMKEETTHFSYIYILYVRRISLDKGFIRFSIKRIFFHTNAFKACIIREKQKEGMT</sequence>
<proteinExistence type="predicted"/>
<comment type="caution">
    <text evidence="1">The sequence shown here is derived from an EMBL/GenBank/DDBJ whole genome shotgun (WGS) entry which is preliminary data.</text>
</comment>
<evidence type="ECO:0000313" key="1">
    <source>
        <dbReference type="EMBL" id="PIK27383.1"/>
    </source>
</evidence>
<gene>
    <name evidence="1" type="ORF">CTV99_08330</name>
</gene>